<dbReference type="OrthoDB" id="185939at2"/>
<protein>
    <submittedName>
        <fullName evidence="1">Uncharacterized protein</fullName>
    </submittedName>
</protein>
<keyword evidence="2" id="KW-1185">Reference proteome</keyword>
<evidence type="ECO:0000313" key="1">
    <source>
        <dbReference type="EMBL" id="ATY30941.1"/>
    </source>
</evidence>
<sequence>MGHHINALIGTNEALKSFVTRLGSPAPTELSFGLVIIPLDEQRLDAIAMSVEPAIDGFTYLTPHMAEEIAAALSGPTLYVETEYFGGMGGQSAAYFENGQLTWWGAESSDAPPVGSSLADLYEKTANGGKSPINEGLSRLGVVRSETCDEFDQIGLQRFRSLEALGIEYDD</sequence>
<proteinExistence type="predicted"/>
<dbReference type="AlphaFoldDB" id="A0A2K8MID7"/>
<dbReference type="EMBL" id="CP024923">
    <property type="protein sequence ID" value="ATY30941.1"/>
    <property type="molecule type" value="Genomic_DNA"/>
</dbReference>
<name>A0A2K8MID7_9SPHN</name>
<accession>A0A2K8MID7</accession>
<dbReference type="KEGG" id="sphc:CVN68_02170"/>
<gene>
    <name evidence="1" type="ORF">CVN68_02170</name>
</gene>
<organism evidence="1 2">
    <name type="scientific">Sphingomonas psychrotolerans</name>
    <dbReference type="NCBI Taxonomy" id="1327635"/>
    <lineage>
        <taxon>Bacteria</taxon>
        <taxon>Pseudomonadati</taxon>
        <taxon>Pseudomonadota</taxon>
        <taxon>Alphaproteobacteria</taxon>
        <taxon>Sphingomonadales</taxon>
        <taxon>Sphingomonadaceae</taxon>
        <taxon>Sphingomonas</taxon>
    </lineage>
</organism>
<dbReference type="RefSeq" id="WP_100280752.1">
    <property type="nucleotide sequence ID" value="NZ_CP024923.1"/>
</dbReference>
<dbReference type="Proteomes" id="UP000229081">
    <property type="component" value="Chromosome"/>
</dbReference>
<reference evidence="1 2" key="1">
    <citation type="submission" date="2017-11" db="EMBL/GenBank/DDBJ databases">
        <title>Complete genome sequence of Sphingomonas sp. Strain Cra20, a psychrotolerant potential plant growth promoting rhizobacteria.</title>
        <authorList>
            <person name="Luo Y."/>
        </authorList>
    </citation>
    <scope>NUCLEOTIDE SEQUENCE [LARGE SCALE GENOMIC DNA]</scope>
    <source>
        <strain evidence="1 2">Cra20</strain>
    </source>
</reference>
<evidence type="ECO:0000313" key="2">
    <source>
        <dbReference type="Proteomes" id="UP000229081"/>
    </source>
</evidence>